<evidence type="ECO:0008006" key="6">
    <source>
        <dbReference type="Google" id="ProtNLM"/>
    </source>
</evidence>
<gene>
    <name evidence="4" type="ORF">EKO27_g3032</name>
</gene>
<keyword evidence="5" id="KW-1185">Reference proteome</keyword>
<dbReference type="EMBL" id="RYZI01000061">
    <property type="protein sequence ID" value="RWA12080.1"/>
    <property type="molecule type" value="Genomic_DNA"/>
</dbReference>
<dbReference type="Gene3D" id="3.50.50.60">
    <property type="entry name" value="FAD/NAD(P)-binding domain"/>
    <property type="match status" value="1"/>
</dbReference>
<dbReference type="InterPro" id="IPR050346">
    <property type="entry name" value="FMO-like"/>
</dbReference>
<accession>A0A439DCE9</accession>
<sequence length="235" mass="25985">MEHFDVVMIGAGLHGLAIARTLVDASLNDLQRLVILDEGRSIGGTWSAERLYPGLNTNNVVGSYELSDFPMEPERLKLTLARLASTRLCSWFDPSPFGSGFSSVRRLLHETILGAWLVVDIDILDGGGRIVVHHAAVISLEQKVAELSDGTFIGMHRSVSAVTVAQAQALWIMAFFGGRLPMDLEPETVYHETIWHTRYERMRRPRESGGSGGSFPDLVFDSIMYTDLLLEDLGL</sequence>
<evidence type="ECO:0000256" key="2">
    <source>
        <dbReference type="ARBA" id="ARBA00022827"/>
    </source>
</evidence>
<evidence type="ECO:0000256" key="3">
    <source>
        <dbReference type="ARBA" id="ARBA00023002"/>
    </source>
</evidence>
<evidence type="ECO:0000313" key="4">
    <source>
        <dbReference type="EMBL" id="RWA12080.1"/>
    </source>
</evidence>
<dbReference type="SUPFAM" id="SSF51905">
    <property type="entry name" value="FAD/NAD(P)-binding domain"/>
    <property type="match status" value="1"/>
</dbReference>
<proteinExistence type="predicted"/>
<dbReference type="InterPro" id="IPR036188">
    <property type="entry name" value="FAD/NAD-bd_sf"/>
</dbReference>
<dbReference type="Proteomes" id="UP000286045">
    <property type="component" value="Unassembled WGS sequence"/>
</dbReference>
<protein>
    <recommendedName>
        <fullName evidence="6">FAD/NAD(P)-binding domain-containing protein</fullName>
    </recommendedName>
</protein>
<evidence type="ECO:0000256" key="1">
    <source>
        <dbReference type="ARBA" id="ARBA00022630"/>
    </source>
</evidence>
<dbReference type="AlphaFoldDB" id="A0A439DCE9"/>
<dbReference type="PANTHER" id="PTHR23023">
    <property type="entry name" value="DIMETHYLANILINE MONOOXYGENASE"/>
    <property type="match status" value="1"/>
</dbReference>
<name>A0A439DCE9_9PEZI</name>
<keyword evidence="1" id="KW-0285">Flavoprotein</keyword>
<reference evidence="4 5" key="1">
    <citation type="submission" date="2018-12" db="EMBL/GenBank/DDBJ databases">
        <title>Draft genome sequence of Xylaria grammica IHI A82.</title>
        <authorList>
            <person name="Buettner E."/>
            <person name="Kellner H."/>
        </authorList>
    </citation>
    <scope>NUCLEOTIDE SEQUENCE [LARGE SCALE GENOMIC DNA]</scope>
    <source>
        <strain evidence="4 5">IHI A82</strain>
    </source>
</reference>
<comment type="caution">
    <text evidence="4">The sequence shown here is derived from an EMBL/GenBank/DDBJ whole genome shotgun (WGS) entry which is preliminary data.</text>
</comment>
<organism evidence="4 5">
    <name type="scientific">Xylaria grammica</name>
    <dbReference type="NCBI Taxonomy" id="363999"/>
    <lineage>
        <taxon>Eukaryota</taxon>
        <taxon>Fungi</taxon>
        <taxon>Dikarya</taxon>
        <taxon>Ascomycota</taxon>
        <taxon>Pezizomycotina</taxon>
        <taxon>Sordariomycetes</taxon>
        <taxon>Xylariomycetidae</taxon>
        <taxon>Xylariales</taxon>
        <taxon>Xylariaceae</taxon>
        <taxon>Xylaria</taxon>
    </lineage>
</organism>
<evidence type="ECO:0000313" key="5">
    <source>
        <dbReference type="Proteomes" id="UP000286045"/>
    </source>
</evidence>
<keyword evidence="2" id="KW-0274">FAD</keyword>
<dbReference type="GO" id="GO:0016491">
    <property type="term" value="F:oxidoreductase activity"/>
    <property type="evidence" value="ECO:0007669"/>
    <property type="project" value="UniProtKB-KW"/>
</dbReference>
<keyword evidence="3" id="KW-0560">Oxidoreductase</keyword>